<evidence type="ECO:0000256" key="6">
    <source>
        <dbReference type="ARBA" id="ARBA00022723"/>
    </source>
</evidence>
<evidence type="ECO:0000256" key="1">
    <source>
        <dbReference type="ARBA" id="ARBA00001966"/>
    </source>
</evidence>
<evidence type="ECO:0000256" key="12">
    <source>
        <dbReference type="ARBA" id="ARBA00023211"/>
    </source>
</evidence>
<protein>
    <recommendedName>
        <fullName evidence="4 13">CRISPR-associated exonuclease Cas4</fullName>
        <ecNumber evidence="3 13">3.1.12.1</ecNumber>
    </recommendedName>
</protein>
<keyword evidence="5 13" id="KW-0540">Nuclease</keyword>
<dbReference type="RefSeq" id="WP_021228874.1">
    <property type="nucleotide sequence ID" value="NZ_ATDP01000110.1"/>
</dbReference>
<evidence type="ECO:0000256" key="10">
    <source>
        <dbReference type="ARBA" id="ARBA00023014"/>
    </source>
</evidence>
<evidence type="ECO:0000256" key="2">
    <source>
        <dbReference type="ARBA" id="ARBA00009189"/>
    </source>
</evidence>
<dbReference type="PANTHER" id="PTHR36531:SF6">
    <property type="entry name" value="DNA REPLICATION ATP-DEPENDENT HELICASE_NUCLEASE DNA2"/>
    <property type="match status" value="1"/>
</dbReference>
<sequence length="219" mass="24308">MMHPPPPDPAVEDALVPVSALQHYLFCPRQCALIHVERIWAEDGATAEGRILHERLDGGRPDRRGGVRTVRGLTLRSLTHGLAGKADAVEFAGRGAPPYPVEYKRGRPKAHRADEVQLCAQALCLEEMFGQPVPEGALFYAQTKKRLVVPFDTDLRALTIGLAQDVAKMLAENRTPPPRDMPGCKRCSLADQCRPKRLERPPSIQRWLVRQLSDTPGED</sequence>
<dbReference type="Proteomes" id="UP000015531">
    <property type="component" value="Unassembled WGS sequence"/>
</dbReference>
<dbReference type="GO" id="GO:0051607">
    <property type="term" value="P:defense response to virus"/>
    <property type="evidence" value="ECO:0007669"/>
    <property type="project" value="UniProtKB-KW"/>
</dbReference>
<comment type="function">
    <text evidence="13">CRISPR (clustered regularly interspaced short palindromic repeat) is an adaptive immune system that provides protection against mobile genetic elements (viruses, transposable elements and conjugative plasmids). CRISPR clusters contain sequences complementary to antecedent mobile elements and target invading nucleic acids. CRISPR clusters are transcribed and processed into CRISPR RNA (crRNA).</text>
</comment>
<organism evidence="15 16">
    <name type="scientific">Sphingobium lactosutens DS20</name>
    <dbReference type="NCBI Taxonomy" id="1331060"/>
    <lineage>
        <taxon>Bacteria</taxon>
        <taxon>Pseudomonadati</taxon>
        <taxon>Pseudomonadota</taxon>
        <taxon>Alphaproteobacteria</taxon>
        <taxon>Sphingomonadales</taxon>
        <taxon>Sphingomonadaceae</taxon>
        <taxon>Sphingobium</taxon>
    </lineage>
</organism>
<evidence type="ECO:0000256" key="11">
    <source>
        <dbReference type="ARBA" id="ARBA00023118"/>
    </source>
</evidence>
<keyword evidence="12 13" id="KW-0464">Manganese</keyword>
<evidence type="ECO:0000256" key="7">
    <source>
        <dbReference type="ARBA" id="ARBA00022801"/>
    </source>
</evidence>
<evidence type="ECO:0000256" key="9">
    <source>
        <dbReference type="ARBA" id="ARBA00023004"/>
    </source>
</evidence>
<keyword evidence="9 13" id="KW-0408">Iron</keyword>
<keyword evidence="6 13" id="KW-0479">Metal-binding</keyword>
<dbReference type="EC" id="3.1.12.1" evidence="3 13"/>
<keyword evidence="16" id="KW-1185">Reference proteome</keyword>
<dbReference type="PANTHER" id="PTHR36531">
    <property type="entry name" value="CRISPR-ASSOCIATED EXONUCLEASE CAS4"/>
    <property type="match status" value="1"/>
</dbReference>
<comment type="caution">
    <text evidence="15">The sequence shown here is derived from an EMBL/GenBank/DDBJ whole genome shotgun (WGS) entry which is preliminary data.</text>
</comment>
<gene>
    <name evidence="15" type="ORF">RLDS_27250</name>
</gene>
<evidence type="ECO:0000259" key="14">
    <source>
        <dbReference type="Pfam" id="PF01930"/>
    </source>
</evidence>
<evidence type="ECO:0000256" key="5">
    <source>
        <dbReference type="ARBA" id="ARBA00022722"/>
    </source>
</evidence>
<feature type="domain" description="DUF83" evidence="14">
    <location>
        <begin position="19"/>
        <end position="193"/>
    </location>
</feature>
<dbReference type="InterPro" id="IPR022765">
    <property type="entry name" value="Dna2/Cas4_DUF83"/>
</dbReference>
<comment type="similarity">
    <text evidence="2 13">Belongs to the CRISPR-associated exonuclease Cas4 family.</text>
</comment>
<keyword evidence="7 13" id="KW-0378">Hydrolase</keyword>
<dbReference type="GO" id="GO:0004527">
    <property type="term" value="F:exonuclease activity"/>
    <property type="evidence" value="ECO:0007669"/>
    <property type="project" value="UniProtKB-KW"/>
</dbReference>
<keyword evidence="10 13" id="KW-0411">Iron-sulfur</keyword>
<dbReference type="InterPro" id="IPR011604">
    <property type="entry name" value="PDDEXK-like_dom_sf"/>
</dbReference>
<evidence type="ECO:0000256" key="8">
    <source>
        <dbReference type="ARBA" id="ARBA00022839"/>
    </source>
</evidence>
<dbReference type="Gene3D" id="3.90.320.10">
    <property type="match status" value="1"/>
</dbReference>
<evidence type="ECO:0000256" key="3">
    <source>
        <dbReference type="ARBA" id="ARBA00012768"/>
    </source>
</evidence>
<dbReference type="EMBL" id="ATDP01000110">
    <property type="protein sequence ID" value="EQB10681.1"/>
    <property type="molecule type" value="Genomic_DNA"/>
</dbReference>
<evidence type="ECO:0000313" key="16">
    <source>
        <dbReference type="Proteomes" id="UP000015531"/>
    </source>
</evidence>
<keyword evidence="11 13" id="KW-0051">Antiviral defense</keyword>
<evidence type="ECO:0000313" key="15">
    <source>
        <dbReference type="EMBL" id="EQB10681.1"/>
    </source>
</evidence>
<dbReference type="AlphaFoldDB" id="T0H2S2"/>
<comment type="cofactor">
    <cofactor evidence="13">
        <name>iron-sulfur cluster</name>
        <dbReference type="ChEBI" id="CHEBI:30408"/>
    </cofactor>
</comment>
<dbReference type="InterPro" id="IPR051827">
    <property type="entry name" value="Cas4_exonuclease"/>
</dbReference>
<proteinExistence type="inferred from homology"/>
<dbReference type="GO" id="GO:0051536">
    <property type="term" value="F:iron-sulfur cluster binding"/>
    <property type="evidence" value="ECO:0007669"/>
    <property type="project" value="UniProtKB-KW"/>
</dbReference>
<dbReference type="GO" id="GO:0046872">
    <property type="term" value="F:metal ion binding"/>
    <property type="evidence" value="ECO:0007669"/>
    <property type="project" value="UniProtKB-KW"/>
</dbReference>
<dbReference type="InterPro" id="IPR013343">
    <property type="entry name" value="CRISPR-assoc_prot_Cas4"/>
</dbReference>
<dbReference type="NCBIfam" id="TIGR00372">
    <property type="entry name" value="cas4"/>
    <property type="match status" value="1"/>
</dbReference>
<comment type="cofactor">
    <cofactor evidence="1">
        <name>[4Fe-4S] cluster</name>
        <dbReference type="ChEBI" id="CHEBI:49883"/>
    </cofactor>
</comment>
<dbReference type="Pfam" id="PF01930">
    <property type="entry name" value="Cas_Cas4"/>
    <property type="match status" value="1"/>
</dbReference>
<reference evidence="15 16" key="1">
    <citation type="journal article" date="2013" name="Genome Announc.">
        <title>Draft Genome Sequence of Sphingobium lactosutens Strain DS20T, Isolated from a Hexachlorocyclohexane Dumpsite.</title>
        <authorList>
            <person name="Kumar R."/>
            <person name="Dwivedi V."/>
            <person name="Negi V."/>
            <person name="Khurana J.P."/>
            <person name="Lal R."/>
        </authorList>
    </citation>
    <scope>NUCLEOTIDE SEQUENCE [LARGE SCALE GENOMIC DNA]</scope>
    <source>
        <strain evidence="15 16">DS20</strain>
    </source>
</reference>
<dbReference type="eggNOG" id="COG1468">
    <property type="taxonomic scope" value="Bacteria"/>
</dbReference>
<dbReference type="PATRIC" id="fig|1331060.3.peg.5302"/>
<comment type="cofactor">
    <cofactor evidence="13">
        <name>Mg(2+)</name>
        <dbReference type="ChEBI" id="CHEBI:18420"/>
    </cofactor>
    <cofactor evidence="13">
        <name>Mn(2+)</name>
        <dbReference type="ChEBI" id="CHEBI:29035"/>
    </cofactor>
    <text evidence="13">Mg(2+) or Mn(2+) required for ssDNA cleavage activity.</text>
</comment>
<keyword evidence="8 13" id="KW-0269">Exonuclease</keyword>
<name>T0H2S2_9SPHN</name>
<evidence type="ECO:0000256" key="4">
    <source>
        <dbReference type="ARBA" id="ARBA00020049"/>
    </source>
</evidence>
<dbReference type="CDD" id="cd09637">
    <property type="entry name" value="Cas4_I-A_I-B_I-C_I-D_II-B"/>
    <property type="match status" value="1"/>
</dbReference>
<evidence type="ECO:0000256" key="13">
    <source>
        <dbReference type="RuleBase" id="RU365022"/>
    </source>
</evidence>
<accession>T0H2S2</accession>